<dbReference type="Proteomes" id="UP000315400">
    <property type="component" value="Unassembled WGS sequence"/>
</dbReference>
<accession>A0A540VRW9</accession>
<feature type="region of interest" description="Disordered" evidence="1">
    <location>
        <begin position="453"/>
        <end position="518"/>
    </location>
</feature>
<organism evidence="3 4">
    <name type="scientific">Spiribacter salinus</name>
    <dbReference type="NCBI Taxonomy" id="1335746"/>
    <lineage>
        <taxon>Bacteria</taxon>
        <taxon>Pseudomonadati</taxon>
        <taxon>Pseudomonadota</taxon>
        <taxon>Gammaproteobacteria</taxon>
        <taxon>Chromatiales</taxon>
        <taxon>Ectothiorhodospiraceae</taxon>
        <taxon>Spiribacter</taxon>
    </lineage>
</organism>
<keyword evidence="2" id="KW-0812">Transmembrane</keyword>
<dbReference type="EMBL" id="VIFK01000057">
    <property type="protein sequence ID" value="TQE99501.1"/>
    <property type="molecule type" value="Genomic_DNA"/>
</dbReference>
<keyword evidence="2" id="KW-1133">Transmembrane helix</keyword>
<gene>
    <name evidence="3" type="ORF">FKY71_08320</name>
</gene>
<evidence type="ECO:0008006" key="5">
    <source>
        <dbReference type="Google" id="ProtNLM"/>
    </source>
</evidence>
<evidence type="ECO:0000256" key="1">
    <source>
        <dbReference type="SAM" id="MobiDB-lite"/>
    </source>
</evidence>
<evidence type="ECO:0000313" key="3">
    <source>
        <dbReference type="EMBL" id="TQE99501.1"/>
    </source>
</evidence>
<proteinExistence type="predicted"/>
<comment type="caution">
    <text evidence="3">The sequence shown here is derived from an EMBL/GenBank/DDBJ whole genome shotgun (WGS) entry which is preliminary data.</text>
</comment>
<sequence>MIVRELLTRLGFDADNRQATSYDKALRGVKNTALALTAAVAAVSAGIAKFTADAGRTGDELAKTSTRLGIATGDLQAYRFAAERSGVATATFDMAVQRLGRRVGEAAKGTGEAQDALKTLGISATEADGSVRSISDLLPEIADKLGTMENANQRNALAMKLFDSEGVRMVQMLKDGSAGLEGLLDEFESLGITLSEDQVKAAVEYTDSMSNLTTVLRGVKNLLGAELLPQVTEAIKATIDWWKANQDLLKQNVGGFVRGLMFTVRLYFGVLREMAQAVYRVVDATVGWGLALKTLGLFLSTVMSYMFAKWLWIIASALLGTTKAMGLLRAVTLAFQRLAIVALFLGLAVALEDVYRWINDNDSMLKRHVGSYEDFKKKVQGVLDKIRSYLEPYKEDLKAVGDIIAGWFTLDVARILRGFDQLGSSIKEWAAGVAAKVKQLFLDMLPSMPEWLKSEGTSGSGSRLEGRNRDIPEQMGRSGGGNPGNRSATANVTNNITVPPGTNEEQARSISKEVSKATRREFDRIVEETLWNYQPVD</sequence>
<evidence type="ECO:0000256" key="2">
    <source>
        <dbReference type="SAM" id="Phobius"/>
    </source>
</evidence>
<keyword evidence="2" id="KW-0472">Membrane</keyword>
<dbReference type="AlphaFoldDB" id="A0A540VRW9"/>
<name>A0A540VRW9_9GAMM</name>
<evidence type="ECO:0000313" key="4">
    <source>
        <dbReference type="Proteomes" id="UP000315400"/>
    </source>
</evidence>
<feature type="transmembrane region" description="Helical" evidence="2">
    <location>
        <begin position="338"/>
        <end position="358"/>
    </location>
</feature>
<feature type="compositionally biased region" description="Polar residues" evidence="1">
    <location>
        <begin position="488"/>
        <end position="497"/>
    </location>
</feature>
<feature type="compositionally biased region" description="Basic and acidic residues" evidence="1">
    <location>
        <begin position="505"/>
        <end position="518"/>
    </location>
</feature>
<protein>
    <recommendedName>
        <fullName evidence="5">Phage tail tape measure protein</fullName>
    </recommendedName>
</protein>
<reference evidence="3 4" key="1">
    <citation type="submission" date="2019-06" db="EMBL/GenBank/DDBJ databases">
        <title>Metagenome assembled Genome of Spiribacter salinus SL48-SHIP from the microbial mat of Salt Lake 48 (Novosibirsk region, Russia).</title>
        <authorList>
            <person name="Shipova A."/>
            <person name="Rozanov A.S."/>
            <person name="Bryanskaya A.V."/>
            <person name="Peltek S.E."/>
        </authorList>
    </citation>
    <scope>NUCLEOTIDE SEQUENCE [LARGE SCALE GENOMIC DNA]</scope>
    <source>
        <strain evidence="3">SL48-SHIP-2</strain>
    </source>
</reference>